<accession>A0A8S5SEM4</accession>
<evidence type="ECO:0000256" key="1">
    <source>
        <dbReference type="SAM" id="Phobius"/>
    </source>
</evidence>
<protein>
    <submittedName>
        <fullName evidence="2">Uncharacterized protein</fullName>
    </submittedName>
</protein>
<keyword evidence="1" id="KW-0812">Transmembrane</keyword>
<dbReference type="EMBL" id="BK032577">
    <property type="protein sequence ID" value="DAF49111.1"/>
    <property type="molecule type" value="Genomic_DNA"/>
</dbReference>
<evidence type="ECO:0000313" key="2">
    <source>
        <dbReference type="EMBL" id="DAF49111.1"/>
    </source>
</evidence>
<organism evidence="2">
    <name type="scientific">Siphoviridae sp. ctnpt50</name>
    <dbReference type="NCBI Taxonomy" id="2827941"/>
    <lineage>
        <taxon>Viruses</taxon>
        <taxon>Duplodnaviria</taxon>
        <taxon>Heunggongvirae</taxon>
        <taxon>Uroviricota</taxon>
        <taxon>Caudoviricetes</taxon>
    </lineage>
</organism>
<proteinExistence type="predicted"/>
<reference evidence="2" key="1">
    <citation type="journal article" date="2021" name="Proc. Natl. Acad. Sci. U.S.A.">
        <title>A Catalog of Tens of Thousands of Viruses from Human Metagenomes Reveals Hidden Associations with Chronic Diseases.</title>
        <authorList>
            <person name="Tisza M.J."/>
            <person name="Buck C.B."/>
        </authorList>
    </citation>
    <scope>NUCLEOTIDE SEQUENCE</scope>
    <source>
        <strain evidence="2">Ctnpt50</strain>
    </source>
</reference>
<sequence length="73" mass="8745">MAIVEKVYERDERWRWNVHRYHRNSFVYLLDLAWLHSRSLKRSLFALKGGDVMSAFGIVVLLCLVLAFIELHR</sequence>
<keyword evidence="1" id="KW-1133">Transmembrane helix</keyword>
<feature type="transmembrane region" description="Helical" evidence="1">
    <location>
        <begin position="52"/>
        <end position="71"/>
    </location>
</feature>
<keyword evidence="1" id="KW-0472">Membrane</keyword>
<name>A0A8S5SEM4_9CAUD</name>